<keyword evidence="1" id="KW-0472">Membrane</keyword>
<evidence type="ECO:0000313" key="3">
    <source>
        <dbReference type="Proteomes" id="UP000619244"/>
    </source>
</evidence>
<name>A0A918NPY5_9ACTN</name>
<comment type="caution">
    <text evidence="2">The sequence shown here is derived from an EMBL/GenBank/DDBJ whole genome shotgun (WGS) entry which is preliminary data.</text>
</comment>
<keyword evidence="1" id="KW-1133">Transmembrane helix</keyword>
<proteinExistence type="predicted"/>
<dbReference type="AlphaFoldDB" id="A0A918NPY5"/>
<organism evidence="2 3">
    <name type="scientific">Streptomyces minutiscleroticus</name>
    <dbReference type="NCBI Taxonomy" id="68238"/>
    <lineage>
        <taxon>Bacteria</taxon>
        <taxon>Bacillati</taxon>
        <taxon>Actinomycetota</taxon>
        <taxon>Actinomycetes</taxon>
        <taxon>Kitasatosporales</taxon>
        <taxon>Streptomycetaceae</taxon>
        <taxon>Streptomyces</taxon>
    </lineage>
</organism>
<accession>A0A918NPY5</accession>
<reference evidence="2" key="1">
    <citation type="journal article" date="2014" name="Int. J. Syst. Evol. Microbiol.">
        <title>Complete genome sequence of Corynebacterium casei LMG S-19264T (=DSM 44701T), isolated from a smear-ripened cheese.</title>
        <authorList>
            <consortium name="US DOE Joint Genome Institute (JGI-PGF)"/>
            <person name="Walter F."/>
            <person name="Albersmeier A."/>
            <person name="Kalinowski J."/>
            <person name="Ruckert C."/>
        </authorList>
    </citation>
    <scope>NUCLEOTIDE SEQUENCE</scope>
    <source>
        <strain evidence="2">JCM 4790</strain>
    </source>
</reference>
<reference evidence="2" key="2">
    <citation type="submission" date="2020-09" db="EMBL/GenBank/DDBJ databases">
        <authorList>
            <person name="Sun Q."/>
            <person name="Ohkuma M."/>
        </authorList>
    </citation>
    <scope>NUCLEOTIDE SEQUENCE</scope>
    <source>
        <strain evidence="2">JCM 4790</strain>
    </source>
</reference>
<evidence type="ECO:0000313" key="2">
    <source>
        <dbReference type="EMBL" id="GGX86170.1"/>
    </source>
</evidence>
<keyword evidence="1" id="KW-0812">Transmembrane</keyword>
<sequence>MVELGVLFGGMAVVVAFLSVRLVRRRGTVTENADGLLVEQARRLQAQSDRAAYNAATVHSSTPTLRDNHLS</sequence>
<feature type="transmembrane region" description="Helical" evidence="1">
    <location>
        <begin position="6"/>
        <end position="23"/>
    </location>
</feature>
<protein>
    <submittedName>
        <fullName evidence="2">Uncharacterized protein</fullName>
    </submittedName>
</protein>
<keyword evidence="3" id="KW-1185">Reference proteome</keyword>
<evidence type="ECO:0000256" key="1">
    <source>
        <dbReference type="SAM" id="Phobius"/>
    </source>
</evidence>
<gene>
    <name evidence="2" type="ORF">GCM10010358_45430</name>
</gene>
<dbReference type="Proteomes" id="UP000619244">
    <property type="component" value="Unassembled WGS sequence"/>
</dbReference>
<dbReference type="EMBL" id="BMVU01000023">
    <property type="protein sequence ID" value="GGX86170.1"/>
    <property type="molecule type" value="Genomic_DNA"/>
</dbReference>
<dbReference type="RefSeq" id="WP_190192126.1">
    <property type="nucleotide sequence ID" value="NZ_BMVU01000023.1"/>
</dbReference>